<evidence type="ECO:0000313" key="3">
    <source>
        <dbReference type="Proteomes" id="UP000241201"/>
    </source>
</evidence>
<evidence type="ECO:0000256" key="1">
    <source>
        <dbReference type="SAM" id="Phobius"/>
    </source>
</evidence>
<dbReference type="RefSeq" id="WP_106986830.1">
    <property type="nucleotide sequence ID" value="NZ_PYLP01000001.1"/>
</dbReference>
<dbReference type="Proteomes" id="UP000241201">
    <property type="component" value="Unassembled WGS sequence"/>
</dbReference>
<keyword evidence="3" id="KW-1185">Reference proteome</keyword>
<accession>A0A2T3G3D1</accession>
<dbReference type="NCBIfam" id="TIGR02867">
    <property type="entry name" value="spore_II_P"/>
    <property type="match status" value="1"/>
</dbReference>
<sequence>MKIKVSIQIIFKLMIIALMIFYLPSYSHQNVKLFKAISTTEALPASIPVTSNKKIHLYNTHQGEQYVGYNVRDGAEYLKECLTKEGYFCDVEQNDFENYKNVHRIAYNQSYVVSKMYLENTLRENGNYDLVIDFHRDSLDKKYSTLIYNQKSYAKILFVVGKSSGKFDMVNQLSTELSNKANEKVPGLSKGIMVKKNHYNQGICDHTVLIEFGGQSNTKEEVQNTIEVMSQVIKEYLQ</sequence>
<organism evidence="2 3">
    <name type="scientific">Faecalibacillus faecis</name>
    <dbReference type="NCBI Taxonomy" id="1982628"/>
    <lineage>
        <taxon>Bacteria</taxon>
        <taxon>Bacillati</taxon>
        <taxon>Bacillota</taxon>
        <taxon>Erysipelotrichia</taxon>
        <taxon>Erysipelotrichales</taxon>
        <taxon>Coprobacillaceae</taxon>
        <taxon>Faecalibacillus</taxon>
    </lineage>
</organism>
<dbReference type="GeneID" id="77469548"/>
<dbReference type="EMBL" id="PYLP01000001">
    <property type="protein sequence ID" value="PST42033.1"/>
    <property type="molecule type" value="Genomic_DNA"/>
</dbReference>
<keyword evidence="1" id="KW-0812">Transmembrane</keyword>
<feature type="transmembrane region" description="Helical" evidence="1">
    <location>
        <begin position="9"/>
        <end position="27"/>
    </location>
</feature>
<dbReference type="Pfam" id="PF07454">
    <property type="entry name" value="SpoIIP"/>
    <property type="match status" value="1"/>
</dbReference>
<gene>
    <name evidence="2" type="ORF">C7U55_00325</name>
</gene>
<proteinExistence type="predicted"/>
<evidence type="ECO:0000313" key="2">
    <source>
        <dbReference type="EMBL" id="PST42033.1"/>
    </source>
</evidence>
<reference evidence="3" key="1">
    <citation type="submission" date="2018-03" db="EMBL/GenBank/DDBJ databases">
        <title>Lachnoclostridium SNUG30370 gen.nov., sp.nov., isolated from human faeces.</title>
        <authorList>
            <person name="Seo B."/>
            <person name="Jeon K."/>
            <person name="Ko G."/>
        </authorList>
    </citation>
    <scope>NUCLEOTIDE SEQUENCE [LARGE SCALE GENOMIC DNA]</scope>
    <source>
        <strain evidence="3">SNUG30370</strain>
    </source>
</reference>
<dbReference type="InterPro" id="IPR010897">
    <property type="entry name" value="Spore_II_P"/>
</dbReference>
<comment type="caution">
    <text evidence="2">The sequence shown here is derived from an EMBL/GenBank/DDBJ whole genome shotgun (WGS) entry which is preliminary data.</text>
</comment>
<keyword evidence="1" id="KW-1133">Transmembrane helix</keyword>
<protein>
    <submittedName>
        <fullName evidence="2">Stage II sporulation protein P</fullName>
    </submittedName>
</protein>
<keyword evidence="1" id="KW-0472">Membrane</keyword>
<name>A0A2T3G3D1_9FIRM</name>
<dbReference type="AlphaFoldDB" id="A0A2T3G3D1"/>